<feature type="compositionally biased region" description="Basic and acidic residues" evidence="10">
    <location>
        <begin position="66"/>
        <end position="100"/>
    </location>
</feature>
<dbReference type="HAMAP" id="MF_01895">
    <property type="entry name" value="RNase_R"/>
    <property type="match status" value="1"/>
</dbReference>
<reference evidence="12" key="1">
    <citation type="journal article" date="2021" name="PeerJ">
        <title>Extensive microbial diversity within the chicken gut microbiome revealed by metagenomics and culture.</title>
        <authorList>
            <person name="Gilroy R."/>
            <person name="Ravi A."/>
            <person name="Getino M."/>
            <person name="Pursley I."/>
            <person name="Horton D.L."/>
            <person name="Alikhan N.F."/>
            <person name="Baker D."/>
            <person name="Gharbi K."/>
            <person name="Hall N."/>
            <person name="Watson M."/>
            <person name="Adriaenssens E.M."/>
            <person name="Foster-Nyarko E."/>
            <person name="Jarju S."/>
            <person name="Secka A."/>
            <person name="Antonio M."/>
            <person name="Oren A."/>
            <person name="Chaudhuri R.R."/>
            <person name="La Ragione R."/>
            <person name="Hildebrand F."/>
            <person name="Pallen M.J."/>
        </authorList>
    </citation>
    <scope>NUCLEOTIDE SEQUENCE</scope>
    <source>
        <strain evidence="12">CHK195-9823</strain>
    </source>
</reference>
<evidence type="ECO:0000256" key="2">
    <source>
        <dbReference type="ARBA" id="ARBA00004496"/>
    </source>
</evidence>
<dbReference type="InterPro" id="IPR013223">
    <property type="entry name" value="RNase_B_OB_dom"/>
</dbReference>
<dbReference type="Gene3D" id="2.40.50.140">
    <property type="entry name" value="Nucleic acid-binding proteins"/>
    <property type="match status" value="3"/>
</dbReference>
<evidence type="ECO:0000259" key="11">
    <source>
        <dbReference type="PROSITE" id="PS50126"/>
    </source>
</evidence>
<name>A0A9D1PB81_9FIRM</name>
<gene>
    <name evidence="8 12" type="primary">rnr</name>
    <name evidence="12" type="ORF">H9747_03465</name>
</gene>
<dbReference type="Pfam" id="PF08206">
    <property type="entry name" value="OB_RNB"/>
    <property type="match status" value="1"/>
</dbReference>
<dbReference type="SMART" id="SM00357">
    <property type="entry name" value="CSP"/>
    <property type="match status" value="2"/>
</dbReference>
<evidence type="ECO:0000256" key="4">
    <source>
        <dbReference type="ARBA" id="ARBA00022722"/>
    </source>
</evidence>
<dbReference type="Pfam" id="PF00575">
    <property type="entry name" value="S1"/>
    <property type="match status" value="1"/>
</dbReference>
<dbReference type="NCBIfam" id="TIGR00358">
    <property type="entry name" value="3_prime_RNase"/>
    <property type="match status" value="1"/>
</dbReference>
<dbReference type="NCBIfam" id="TIGR02063">
    <property type="entry name" value="RNase_R"/>
    <property type="match status" value="1"/>
</dbReference>
<keyword evidence="4 8" id="KW-0540">Nuclease</keyword>
<dbReference type="InterPro" id="IPR011129">
    <property type="entry name" value="CSD"/>
</dbReference>
<dbReference type="AlphaFoldDB" id="A0A9D1PB81"/>
<proteinExistence type="inferred from homology"/>
<comment type="similarity">
    <text evidence="8">Belongs to the RNR ribonuclease family. RNase R subfamily.</text>
</comment>
<dbReference type="Pfam" id="PF00773">
    <property type="entry name" value="RNB"/>
    <property type="match status" value="1"/>
</dbReference>
<dbReference type="PROSITE" id="PS50126">
    <property type="entry name" value="S1"/>
    <property type="match status" value="1"/>
</dbReference>
<dbReference type="SMART" id="SM00955">
    <property type="entry name" value="RNB"/>
    <property type="match status" value="1"/>
</dbReference>
<dbReference type="PANTHER" id="PTHR23355">
    <property type="entry name" value="RIBONUCLEASE"/>
    <property type="match status" value="1"/>
</dbReference>
<comment type="function">
    <text evidence="8">3'-5' exoribonuclease that releases 5'-nucleoside monophosphates and is involved in maturation of structured RNAs.</text>
</comment>
<dbReference type="InterPro" id="IPR040476">
    <property type="entry name" value="CSD2"/>
</dbReference>
<dbReference type="EMBL" id="DXIQ01000020">
    <property type="protein sequence ID" value="HIV38044.1"/>
    <property type="molecule type" value="Genomic_DNA"/>
</dbReference>
<evidence type="ECO:0000313" key="13">
    <source>
        <dbReference type="Proteomes" id="UP000886814"/>
    </source>
</evidence>
<dbReference type="GO" id="GO:0003723">
    <property type="term" value="F:RNA binding"/>
    <property type="evidence" value="ECO:0007669"/>
    <property type="project" value="UniProtKB-UniRule"/>
</dbReference>
<dbReference type="InterPro" id="IPR050180">
    <property type="entry name" value="RNR_Ribonuclease"/>
</dbReference>
<dbReference type="Proteomes" id="UP000886814">
    <property type="component" value="Unassembled WGS sequence"/>
</dbReference>
<dbReference type="EC" id="3.1.13.1" evidence="8"/>
<evidence type="ECO:0000256" key="5">
    <source>
        <dbReference type="ARBA" id="ARBA00022801"/>
    </source>
</evidence>
<feature type="domain" description="S1 motif" evidence="11">
    <location>
        <begin position="663"/>
        <end position="743"/>
    </location>
</feature>
<dbReference type="CDD" id="cd04471">
    <property type="entry name" value="S1_RNase_R"/>
    <property type="match status" value="1"/>
</dbReference>
<evidence type="ECO:0000256" key="8">
    <source>
        <dbReference type="HAMAP-Rule" id="MF_01895"/>
    </source>
</evidence>
<accession>A0A9D1PB81</accession>
<protein>
    <recommendedName>
        <fullName evidence="8">Ribonuclease R</fullName>
        <shortName evidence="8">RNase R</shortName>
        <ecNumber evidence="8">3.1.13.1</ecNumber>
    </recommendedName>
</protein>
<dbReference type="InterPro" id="IPR011805">
    <property type="entry name" value="RNase_R"/>
</dbReference>
<evidence type="ECO:0000256" key="10">
    <source>
        <dbReference type="SAM" id="MobiDB-lite"/>
    </source>
</evidence>
<dbReference type="Pfam" id="PF17876">
    <property type="entry name" value="CSD2"/>
    <property type="match status" value="1"/>
</dbReference>
<dbReference type="InterPro" id="IPR001900">
    <property type="entry name" value="RNase_II/R"/>
</dbReference>
<evidence type="ECO:0000256" key="3">
    <source>
        <dbReference type="ARBA" id="ARBA00022490"/>
    </source>
</evidence>
<evidence type="ECO:0000256" key="1">
    <source>
        <dbReference type="ARBA" id="ARBA00001849"/>
    </source>
</evidence>
<dbReference type="GO" id="GO:0005829">
    <property type="term" value="C:cytosol"/>
    <property type="evidence" value="ECO:0007669"/>
    <property type="project" value="TreeGrafter"/>
</dbReference>
<feature type="region of interest" description="Disordered" evidence="10">
    <location>
        <begin position="66"/>
        <end position="107"/>
    </location>
</feature>
<dbReference type="SUPFAM" id="SSF50249">
    <property type="entry name" value="Nucleic acid-binding proteins"/>
    <property type="match status" value="4"/>
</dbReference>
<feature type="coiled-coil region" evidence="9">
    <location>
        <begin position="628"/>
        <end position="660"/>
    </location>
</feature>
<evidence type="ECO:0000256" key="9">
    <source>
        <dbReference type="SAM" id="Coils"/>
    </source>
</evidence>
<dbReference type="GO" id="GO:0008859">
    <property type="term" value="F:exoribonuclease II activity"/>
    <property type="evidence" value="ECO:0007669"/>
    <property type="project" value="UniProtKB-UniRule"/>
</dbReference>
<comment type="caution">
    <text evidence="12">The sequence shown here is derived from an EMBL/GenBank/DDBJ whole genome shotgun (WGS) entry which is preliminary data.</text>
</comment>
<dbReference type="PANTHER" id="PTHR23355:SF9">
    <property type="entry name" value="DIS3-LIKE EXONUCLEASE 2"/>
    <property type="match status" value="1"/>
</dbReference>
<keyword evidence="6 8" id="KW-0269">Exonuclease</keyword>
<comment type="catalytic activity">
    <reaction evidence="1 8">
        <text>Exonucleolytic cleavage in the 3'- to 5'-direction to yield nucleoside 5'-phosphates.</text>
        <dbReference type="EC" id="3.1.13.1"/>
    </reaction>
</comment>
<evidence type="ECO:0000313" key="12">
    <source>
        <dbReference type="EMBL" id="HIV38044.1"/>
    </source>
</evidence>
<sequence>MKKNQQTKKRKKIVYDLICCKEYQPMRAKELAILLQVPAGKREELHKVLDMLLEEGKITINKRGRYEAVRTSSKDREKGRKDRQKQEDKKEKKGKKEEKNRKKKDRYLTGTFIGHPRGFGFVELSEEDGEDVYIPEEETGGAFHGDQVQILLKKDERPGKRREGRVVKILERGMEEIVGTFQESSGFGFVVPDNQRFLRDIFIQKENFLGARDQDKVVVRIRDYGTSKRSPEGKIVEVLGSPGEKGIDVLSVARSCGLPMEFPERVLNQAEKIRETLNEGDFYGRLDLRDVTMVTIDGEDAKDLDDAVSLTKEGNLFHLGVHIADVSNYVQYSSALDREALKRGTSVYLVDRVIPMLPKKLSNGICSLNAGEDRLALSCLMDIDEKGRVVSHGIAETVIHVNERMTYTDVKKILKKEDPEVTRRYQELVPMFFQMEELSALLRKRRKKRGAIDFDFPETKVELDEDGKPVRIYPYEQNVATRIIEDFMLAANETVAQEYAQAGLPFVYRTHENPDMEKMEPVLEMVHRAGVKVKKSKEEIQPKEIQKILKELEGTQSEPFFSRLILRSMKQAKYTTQCTGHFGLAARYYCHFTSPIRRYPDLQIHRIIKENLRGKMTEAKIRHYEEILDQVALQSSTMERRAQEAERETVKMKKAEYMENHIGEVFEGVISGVTDWGFYVELPNTVEGLVHVNALTDDYYIYDPARYTLTGEKNKRSFAMGQTVTVRVSEADPRERSVDFVLAE</sequence>
<comment type="subcellular location">
    <subcellularLocation>
        <location evidence="2 8">Cytoplasm</location>
    </subcellularLocation>
</comment>
<dbReference type="InterPro" id="IPR003029">
    <property type="entry name" value="S1_domain"/>
</dbReference>
<keyword evidence="7 8" id="KW-0694">RNA-binding</keyword>
<keyword evidence="5 8" id="KW-0378">Hydrolase</keyword>
<keyword evidence="9" id="KW-0175">Coiled coil</keyword>
<dbReference type="GO" id="GO:0006402">
    <property type="term" value="P:mRNA catabolic process"/>
    <property type="evidence" value="ECO:0007669"/>
    <property type="project" value="TreeGrafter"/>
</dbReference>
<dbReference type="SMART" id="SM00316">
    <property type="entry name" value="S1"/>
    <property type="match status" value="1"/>
</dbReference>
<dbReference type="InterPro" id="IPR004476">
    <property type="entry name" value="RNase_II/RNase_R"/>
</dbReference>
<reference evidence="12" key="2">
    <citation type="submission" date="2021-04" db="EMBL/GenBank/DDBJ databases">
        <authorList>
            <person name="Gilroy R."/>
        </authorList>
    </citation>
    <scope>NUCLEOTIDE SEQUENCE</scope>
    <source>
        <strain evidence="12">CHK195-9823</strain>
    </source>
</reference>
<keyword evidence="3 8" id="KW-0963">Cytoplasm</keyword>
<evidence type="ECO:0000256" key="6">
    <source>
        <dbReference type="ARBA" id="ARBA00022839"/>
    </source>
</evidence>
<evidence type="ECO:0000256" key="7">
    <source>
        <dbReference type="ARBA" id="ARBA00022884"/>
    </source>
</evidence>
<organism evidence="12 13">
    <name type="scientific">Candidatus Blautia stercorigallinarum</name>
    <dbReference type="NCBI Taxonomy" id="2838501"/>
    <lineage>
        <taxon>Bacteria</taxon>
        <taxon>Bacillati</taxon>
        <taxon>Bacillota</taxon>
        <taxon>Clostridia</taxon>
        <taxon>Lachnospirales</taxon>
        <taxon>Lachnospiraceae</taxon>
        <taxon>Blautia</taxon>
    </lineage>
</organism>
<dbReference type="InterPro" id="IPR012340">
    <property type="entry name" value="NA-bd_OB-fold"/>
</dbReference>